<dbReference type="Proteomes" id="UP000500895">
    <property type="component" value="Chromosome"/>
</dbReference>
<reference evidence="2 3" key="1">
    <citation type="journal article" date="2020" name="Int. J. Syst. Evol. Microbiol.">
        <title>Description and complete genome sequences of Bradyrhizobium symbiodeficiens sp. nov., a non-symbiotic bacterium associated with legumes native to Canada.</title>
        <authorList>
            <person name="Bromfield E.S.P."/>
            <person name="Cloutier S."/>
            <person name="Nguyen H.D.T."/>
        </authorList>
    </citation>
    <scope>NUCLEOTIDE SEQUENCE [LARGE SCALE GENOMIC DNA]</scope>
    <source>
        <strain evidence="2 3">101S1MB</strain>
    </source>
</reference>
<dbReference type="RefSeq" id="WP_334265893.1">
    <property type="nucleotide sequence ID" value="NZ_CP050066.2"/>
</dbReference>
<feature type="transmembrane region" description="Helical" evidence="1">
    <location>
        <begin position="49"/>
        <end position="67"/>
    </location>
</feature>
<protein>
    <submittedName>
        <fullName evidence="2">DUF6790 family protein</fullName>
    </submittedName>
</protein>
<dbReference type="InterPro" id="IPR046740">
    <property type="entry name" value="DUF6790"/>
</dbReference>
<keyword evidence="1" id="KW-1133">Transmembrane helix</keyword>
<proteinExistence type="predicted"/>
<feature type="transmembrane region" description="Helical" evidence="1">
    <location>
        <begin position="87"/>
        <end position="107"/>
    </location>
</feature>
<name>A0A6G9AFI2_9BRAD</name>
<keyword evidence="1" id="KW-0472">Membrane</keyword>
<dbReference type="Pfam" id="PF20589">
    <property type="entry name" value="DUF6790"/>
    <property type="match status" value="1"/>
</dbReference>
<sequence length="180" mass="19533">MLAEFIKATITFVMSNYSLSFFVLGLIVSLIAIARAEHPIDRPLVVEKLLAWYVFFSIGVDNLYNFVMHVFFGKLSAAFIGWADSPFQFEVGTASLGFAAVGLLAAFRSYDLRLAAVLGPSVFTLGAAVGHLYQIVTAHNFAPGNAGIIFWTDIFIPLFGFSLLRLSCPNASPRATLATA</sequence>
<evidence type="ECO:0000313" key="3">
    <source>
        <dbReference type="Proteomes" id="UP000500895"/>
    </source>
</evidence>
<dbReference type="AlphaFoldDB" id="A0A6G9AFI2"/>
<feature type="transmembrane region" description="Helical" evidence="1">
    <location>
        <begin position="148"/>
        <end position="166"/>
    </location>
</feature>
<feature type="transmembrane region" description="Helical" evidence="1">
    <location>
        <begin position="114"/>
        <end position="136"/>
    </location>
</feature>
<gene>
    <name evidence="2" type="ORF">HAV00_30050</name>
</gene>
<organism evidence="2 3">
    <name type="scientific">Bradyrhizobium symbiodeficiens</name>
    <dbReference type="NCBI Taxonomy" id="1404367"/>
    <lineage>
        <taxon>Bacteria</taxon>
        <taxon>Pseudomonadati</taxon>
        <taxon>Pseudomonadota</taxon>
        <taxon>Alphaproteobacteria</taxon>
        <taxon>Hyphomicrobiales</taxon>
        <taxon>Nitrobacteraceae</taxon>
        <taxon>Bradyrhizobium</taxon>
    </lineage>
</organism>
<evidence type="ECO:0000256" key="1">
    <source>
        <dbReference type="SAM" id="Phobius"/>
    </source>
</evidence>
<keyword evidence="1" id="KW-0812">Transmembrane</keyword>
<feature type="transmembrane region" description="Helical" evidence="1">
    <location>
        <begin position="17"/>
        <end position="37"/>
    </location>
</feature>
<dbReference type="EMBL" id="CP050066">
    <property type="protein sequence ID" value="QIP11094.2"/>
    <property type="molecule type" value="Genomic_DNA"/>
</dbReference>
<accession>A0A6G9AFI2</accession>
<evidence type="ECO:0000313" key="2">
    <source>
        <dbReference type="EMBL" id="QIP11094.2"/>
    </source>
</evidence>